<evidence type="ECO:0000256" key="8">
    <source>
        <dbReference type="SAM" id="MobiDB-lite"/>
    </source>
</evidence>
<evidence type="ECO:0000313" key="10">
    <source>
        <dbReference type="EnsemblMetazoa" id="tetur33g00940.1"/>
    </source>
</evidence>
<dbReference type="eggNOG" id="KOG1776">
    <property type="taxonomic scope" value="Eukaryota"/>
</dbReference>
<feature type="region of interest" description="Disordered" evidence="8">
    <location>
        <begin position="2111"/>
        <end position="2137"/>
    </location>
</feature>
<dbReference type="Pfam" id="PF24079">
    <property type="entry name" value="UBR4"/>
    <property type="match status" value="1"/>
</dbReference>
<evidence type="ECO:0000256" key="2">
    <source>
        <dbReference type="ARBA" id="ARBA00022723"/>
    </source>
</evidence>
<feature type="region of interest" description="Disordered" evidence="8">
    <location>
        <begin position="92"/>
        <end position="128"/>
    </location>
</feature>
<feature type="region of interest" description="Disordered" evidence="8">
    <location>
        <begin position="1311"/>
        <end position="1332"/>
    </location>
</feature>
<feature type="region of interest" description="Disordered" evidence="8">
    <location>
        <begin position="1171"/>
        <end position="1206"/>
    </location>
</feature>
<comment type="similarity">
    <text evidence="1 7">Belongs to the UBR4 family.</text>
</comment>
<sequence length="4158" mass="465041">MSENNHTIDHGSPSNETNQNESIIKNAEAFSSSIKVLNQFISHLLSEMKVKFSSHPVKIADMARYDMFVLETLVIKTMICLDGCLSVINENSSTPSLSTSASNTTTTSSIQRRETDTGRLTSQESKSLNDTRTNAAEILPNIIQLIDLFFHQIRWTILNYLPNEDDNLKNVKTLKAYDSLLRMTTVKAVGKLGPFAMSIVNYLPKSLLEAVDKWNTIQLESNLPSAGSLWRKEFTSSVLPPETFAFSLQNFHFSALTTSYSSDESCFVTENANLKHVTSTLLKAAEEIFLWSTSNGSNHFQSQLKEDFAKILIPLGLDLTLESFNNHCNQAIESIWGSRESDEFLCANYIVALHHSFAILTEHSQYIDEKICIECIKLIESLLEVSAGQNALEKFFCDMDADETSSETSPSKRENRGIVSLITSASRKNLSSAYSSRILKFLVKLFELTEKNSDSISLVRLCSSLTHLRNFTPQENETYLQAWLNKLFCYKSDLGEYNFITQENRQAFQSLTSYIVKENSTVDEEVAESILSALIPIASIVLSCSLDAKGFPDLLATMTTLASAGSGTGHFELVKAVFGWLDVCSKYLSQKDVLEKLENNVTAGRHQIIIESTCYMLSYLSDVFEAFKLLNNENNLSDRPPSPTDESSGLDLESEWVDDLTCLDDDESAGDESDEDSLCNKLCTFTITLKNFMNQHWYHCHTCKLIDGVGVCTVCAKVCHKDHDVTFSKYGSFFCDCGAKQDGSCLALTKRTQNSHDNEQTASYRLPAYSCSQDKSRRRPSSPDGDSADDRIKRQVSSESHARYQVLARQLQSRKRELLSLLTSRNVGSTILDLLNVTVPSIIKNCQANSSIGCSIRAKKSLKDLHEKPKSIEYNDVLMVPTLGSQEGAFENVRLSYSGEQGQAIRQLVSTNVIRRVAMCALVSPFGKRQHLAVSHEKGKITLLQLSTLLKQADCSKKKFTLSRLASAPIPFTVLSMASNPCNEDFLAVCGLKDCHVLTFNPNGNVSGHLVLHPMLEAGNYLIKSVWLPGTQTELALITMDFVKVYNLSVDVISPQFFFLLPSGKIRDVTFVITENQRYILIISSAGHIYSQILSDESSARHGPFYVTNVLDVKHSDIRETSGGQINSGGVSIYYSHMLQLLFTSYSNGKSFVAALTEVTSEISHLFPIELSNPNRDHGASPPSNGGSKSSSSSPTSTAPGPQPLCQWSEIQGHPGLVCAVCQPTGHPVIFMIKTENIIIHEIQFTSTKSKITDMVPVRHTTSAGELRTTLILLCEDGSLRIYMANPEGTNFWLQPSLCSAFTNGSGLPSLGLKSSKKRKSNKPNKLNSGGTTSGGTVSFPIDFFEHCTLLTDIEYGGNDVLQVYNVQQLKNRLNATGMYIASTKPEGFTVEVTNNDPSMVIVGVRIFLGTQDTIKVPSYIEIFGRPIHVYLTRNRWYDFPLTREESLMADRKLSIFFGASGDPNNITMVDSIKVYGKTKEAFAWPDEDVENVGNTGTESMIQNVSDFDIMSLASPYATQLSSLDRLLSCMLEVLDGSFTLGIAGTSLENKQQIHKQALEIVTNLLTYPFPVPVHQNIKYLLLTLHQNKSSFNNHRDAAILNYVIKSLSEANAAGELDGEAFYRLIILTKSIAISRPENLIKFSECLTLAMTQSEQQRLTEDQSDNADLINQLDLPKDGKSGDSFLIYLSDTFWKLYCMRPKNPLLTSIASSGLVHVEATVQVLVEIIIAFTLVDVSNIGTASQLLMKLFLCKNPVISFGAKQALIRLLSPKQFELIEELDQVAAQGLMRVIDAPLLEFPDVDDQDDPMADLAIVSSLQEQAAAARGLSVIEQSAASSSGGPSSSQRGGSLEDRSHYSDTTASAAGSDDEGSTAATDGSTLRTSPVANETENVADGGGSESGASGVESVIGEHVASGRSSTYGDDAAAKGQPRESQETGSEITESEKPDSTSHKLHNIRLYLLEKLVGSLSEIRGIGGIHSVSMMQVIVMLSSDLDCSIEKDKAVFMSLLNALINELHHGCRDAKQLIERTPENEVKLIIMRLLSILMTRMKSTSSGSSKSTHDPAESSFGLCSLYTAQSLLNSETLDLCLQTLINLKDYWKNIQPDIESSSRSSFNQSMQPIQTGTPTTTAPLKPRNLTPVPDMSPFFLKQFVKSHSDDIFATYPQLLTEMVLKLPYQIKKISNSYSATKQIAFPHAWLDVLCEYMMIQLAPMIRKQVRKLLNFICGSKEKYRQVRDFHALEYHFNEIKKICQQGGFNETSETTGRQGVIISLTYDSTIVLIEHLKACCDIASSRTLNWQKFCRNISTLTFFMRASFLLDEGVSPIFLQLLQYALCRPIQSSSSVKSEGGIKVPVTILQGSTSVSSSMPPESTDIASREQANLAALLAQQFITQLDRTLLNQFIQCFLLESNSSSLRMQTHSLIFNMYKNIDEPAHHKILLEILWSLWDKVPCYGRKAGQFVDLLAYFTLKSNIPEEKEVEYRDKALSILRHQNKLLINHPNSALYNSLQNLVEFDGYYLESEPCLVCNNPEVSYSNMKLSSVKVDSRFTTTTQIVKLVGSHTISKISLRIADIKRSKMVKTLIIYYNNRSVHSVVELKNKTGIWHKAKKCQLASGQTEVKIEFPLPIVACNLMIEYADFYENIQASSETLQCPRCSASVPANPGVCGNCGENVFQCHKCRSINYDEKDPFLCNSCGFSKYAKFDYTLTAKPTFSVDPIENEEDRKKTVQTINTLLEKADRVYKGLIANKPTLELLLLRIQEHGFMDKMSDEALGIVPSGSGYPSTGPINVPTSNSSSHVNRAIQQVAHKYCVECKGSFDELSKIIQKVLASPLGTQLKYRKLLCSSGLLQQLVDYNLRTGSSSVRQEVRQLLVTLTLDNPEATDQLNDMLMYKIIASLVSPSSMRHDLTSSVRHEIALLICSLEREDSCWEKRLRCVLRLFRVSLSCNSPSVLESITLPCLKLLINLIKPDSFVMKKKEKTIEQMAGMTIRGSQISVDLNKWLAEDNDHNFNVWKKRCAKSCVSLPSVSGAREKLGKSKEIVRSFFLMEKYGNRWKEKTIEKGHFKIECKLIGNNWLRSVLFNKFSRTVRLMACSLVGALFQTPSRRKELIDILTCYLDELGIAREYSQEFFTLYHSLIRQDHWKYYLALKGVLLHLGSLITNEIEKLNELEEITLNSDLSEGCALKMLVDLLTVFVDVPSIRKQYKSRLVAFILNGYLSLRKLVVQRTKIIDETQDNLLELLEEMTTGTESETSSFMAVCVEAVNKCKLDDLRTPVFIFERLCSIIYPEENDTSEFFINLEKDPQHEDFLQGRMLGNPYPSTEPGMGPLMRDIKNKICQDCELIALLEDDSGMELLVCNKIISLDLPVEEVYKKIWLTENNETEAMRVIYRMRGLMGDATEEFIQTLDSKNNENVDNEQVFKMANVMSECGGLEVLLQRLAVIQDLSARSRPLLLVLLKLFDYCVKVRQNRQTLIDPSLKAINVLLNTLKMAIIADPNDLASCVGGGFSSAGKPNVLEMILVIMESILVEASKQSREEYDRFYHETCGAKDDIKFLLNAAEHENVRHNTNVMHMLMKVIPLLTLGDKEKMATLLDHFRPHLNFNKFDFDHTPENDFRIDCFCVMLHGIEKNENGNRLKDFILNEDIVSNALAYLKIHAPPVKSALLATSEEWKEFTQRPVLKYVLRMLTGLCSGHPSSQMLVAAESIPVIHGLEQVSSDSHVGSLAEMLLEALKYQNSVVSEKIEHVRKQTKEEKKKLAMAVRQKQLGELGMKANERGQVMAKSSILRQVEDLGEEQGLSCIICREGYKFQPSKVLGIYTFTKECPIEQFELKPRKTMGYSTVTHFNVVHVDCHMAAVRHARGRDEWESAALQNASTKCNGLLPLWGPSVQESAFASCLARHNTYLQECTGRRDISYSCTIHDLKLLLLRFASEESFSLDSGGGGPQSNIHLIPYMIHMALYVINTTRCAAKESKKITASFLDLPPSKWVENSFEADSPFYWTTISLVIHPPFFWKKHRLTFLKRLLIAAQARHITPKGANHLIDNRPLDYSVYKSSLIFFALIDSLYSIMFKMVLPKADENSGVSCETWTLALAEYIRNNDQALLENGDKLLRFYEQDLLLCQSFYELIDVLALHHLVPDPDTFLESCFRLPLN</sequence>
<dbReference type="InterPro" id="IPR036322">
    <property type="entry name" value="WD40_repeat_dom_sf"/>
</dbReference>
<evidence type="ECO:0000259" key="9">
    <source>
        <dbReference type="PROSITE" id="PS51157"/>
    </source>
</evidence>
<dbReference type="SUPFAM" id="SSF48371">
    <property type="entry name" value="ARM repeat"/>
    <property type="match status" value="1"/>
</dbReference>
<dbReference type="InterPro" id="IPR016024">
    <property type="entry name" value="ARM-type_fold"/>
</dbReference>
<protein>
    <recommendedName>
        <fullName evidence="9">UBR-type domain-containing protein</fullName>
    </recommendedName>
</protein>
<dbReference type="STRING" id="32264.T1L2H4"/>
<dbReference type="Pfam" id="PF19423">
    <property type="entry name" value="E3_UBR4_N"/>
    <property type="match status" value="1"/>
</dbReference>
<dbReference type="HOGENOM" id="CLU_000069_0_0_1"/>
<evidence type="ECO:0000256" key="4">
    <source>
        <dbReference type="ARBA" id="ARBA00022833"/>
    </source>
</evidence>
<dbReference type="EnsemblMetazoa" id="tetur33g00940.1">
    <property type="protein sequence ID" value="tetur33g00940.1"/>
    <property type="gene ID" value="tetur33g00940"/>
</dbReference>
<feature type="region of interest" description="Disordered" evidence="8">
    <location>
        <begin position="1833"/>
        <end position="1951"/>
    </location>
</feature>
<reference evidence="10" key="2">
    <citation type="submission" date="2015-06" db="UniProtKB">
        <authorList>
            <consortium name="EnsemblMetazoa"/>
        </authorList>
    </citation>
    <scope>IDENTIFICATION</scope>
</reference>
<dbReference type="PROSITE" id="PS51157">
    <property type="entry name" value="ZF_UBR"/>
    <property type="match status" value="1"/>
</dbReference>
<feature type="compositionally biased region" description="Polar residues" evidence="8">
    <location>
        <begin position="1873"/>
        <end position="1891"/>
    </location>
</feature>
<feature type="compositionally biased region" description="Polar residues" evidence="8">
    <location>
        <begin position="2116"/>
        <end position="2132"/>
    </location>
</feature>
<keyword evidence="4" id="KW-0862">Zinc</keyword>
<keyword evidence="5" id="KW-0112">Calmodulin-binding</keyword>
<feature type="zinc finger region" description="UBR-type" evidence="6">
    <location>
        <begin position="677"/>
        <end position="750"/>
    </location>
</feature>
<reference evidence="11" key="1">
    <citation type="submission" date="2011-08" db="EMBL/GenBank/DDBJ databases">
        <authorList>
            <person name="Rombauts S."/>
        </authorList>
    </citation>
    <scope>NUCLEOTIDE SEQUENCE</scope>
    <source>
        <strain evidence="11">London</strain>
    </source>
</reference>
<feature type="compositionally biased region" description="Low complexity" evidence="8">
    <location>
        <begin position="1901"/>
        <end position="1912"/>
    </location>
</feature>
<feature type="region of interest" description="Disordered" evidence="8">
    <location>
        <begin position="771"/>
        <end position="799"/>
    </location>
</feature>
<evidence type="ECO:0000256" key="6">
    <source>
        <dbReference type="PROSITE-ProRule" id="PRU00508"/>
    </source>
</evidence>
<dbReference type="InterPro" id="IPR056530">
    <property type="entry name" value="UBR4-like_dom"/>
</dbReference>
<keyword evidence="3 7" id="KW-0863">Zinc-finger</keyword>
<dbReference type="InterPro" id="IPR025704">
    <property type="entry name" value="E3_Ub_ligase_UBR4_C"/>
</dbReference>
<organism evidence="10 11">
    <name type="scientific">Tetranychus urticae</name>
    <name type="common">Two-spotted spider mite</name>
    <dbReference type="NCBI Taxonomy" id="32264"/>
    <lineage>
        <taxon>Eukaryota</taxon>
        <taxon>Metazoa</taxon>
        <taxon>Ecdysozoa</taxon>
        <taxon>Arthropoda</taxon>
        <taxon>Chelicerata</taxon>
        <taxon>Arachnida</taxon>
        <taxon>Acari</taxon>
        <taxon>Acariformes</taxon>
        <taxon>Trombidiformes</taxon>
        <taxon>Prostigmata</taxon>
        <taxon>Eleutherengona</taxon>
        <taxon>Raphignathae</taxon>
        <taxon>Tetranychoidea</taxon>
        <taxon>Tetranychidae</taxon>
        <taxon>Tetranychus</taxon>
    </lineage>
</organism>
<dbReference type="SUPFAM" id="SSF50978">
    <property type="entry name" value="WD40 repeat-like"/>
    <property type="match status" value="1"/>
</dbReference>
<feature type="domain" description="UBR-type" evidence="9">
    <location>
        <begin position="677"/>
        <end position="750"/>
    </location>
</feature>
<feature type="region of interest" description="UBR4 E3 catalytic module" evidence="7">
    <location>
        <begin position="3682"/>
        <end position="4158"/>
    </location>
</feature>
<dbReference type="Pfam" id="PF02207">
    <property type="entry name" value="zf-UBR"/>
    <property type="match status" value="1"/>
</dbReference>
<feature type="compositionally biased region" description="Low complexity" evidence="8">
    <location>
        <begin position="1833"/>
        <end position="1849"/>
    </location>
</feature>
<dbReference type="PANTHER" id="PTHR21725">
    <property type="entry name" value="E3 UBIQUITIN-PROTEIN LIGASE UBR4"/>
    <property type="match status" value="1"/>
</dbReference>
<proteinExistence type="inferred from homology"/>
<dbReference type="InterPro" id="IPR045189">
    <property type="entry name" value="UBR4-like"/>
</dbReference>
<dbReference type="PROSITE" id="PS52043">
    <property type="entry name" value="UBR4_E3"/>
    <property type="match status" value="1"/>
</dbReference>
<evidence type="ECO:0000256" key="7">
    <source>
        <dbReference type="PROSITE-ProRule" id="PRU01388"/>
    </source>
</evidence>
<feature type="compositionally biased region" description="Polar residues" evidence="8">
    <location>
        <begin position="118"/>
        <end position="128"/>
    </location>
</feature>
<dbReference type="InterPro" id="IPR047509">
    <property type="entry name" value="UBR4-like_UBR-box"/>
</dbReference>
<dbReference type="EMBL" id="CAEY01000947">
    <property type="status" value="NOT_ANNOTATED_CDS"/>
    <property type="molecule type" value="Genomic_DNA"/>
</dbReference>
<keyword evidence="11" id="KW-1185">Reference proteome</keyword>
<feature type="compositionally biased region" description="Low complexity" evidence="8">
    <location>
        <begin position="1180"/>
        <end position="1200"/>
    </location>
</feature>
<dbReference type="GO" id="GO:0008270">
    <property type="term" value="F:zinc ion binding"/>
    <property type="evidence" value="ECO:0007669"/>
    <property type="project" value="UniProtKB-KW"/>
</dbReference>
<dbReference type="Proteomes" id="UP000015104">
    <property type="component" value="Unassembled WGS sequence"/>
</dbReference>
<name>T1L2H4_TETUR</name>
<evidence type="ECO:0000256" key="3">
    <source>
        <dbReference type="ARBA" id="ARBA00022771"/>
    </source>
</evidence>
<keyword evidence="2" id="KW-0479">Metal-binding</keyword>
<evidence type="ECO:0000313" key="11">
    <source>
        <dbReference type="Proteomes" id="UP000015104"/>
    </source>
</evidence>
<dbReference type="InterPro" id="IPR045841">
    <property type="entry name" value="E3_UBR4_N"/>
</dbReference>
<accession>T1L2H4</accession>
<dbReference type="PANTHER" id="PTHR21725:SF1">
    <property type="entry name" value="E3 UBIQUITIN-PROTEIN LIGASE UBR4"/>
    <property type="match status" value="1"/>
</dbReference>
<dbReference type="GO" id="GO:0005516">
    <property type="term" value="F:calmodulin binding"/>
    <property type="evidence" value="ECO:0007669"/>
    <property type="project" value="UniProtKB-KW"/>
</dbReference>
<evidence type="ECO:0000256" key="1">
    <source>
        <dbReference type="ARBA" id="ARBA00009970"/>
    </source>
</evidence>
<dbReference type="SMART" id="SM00396">
    <property type="entry name" value="ZnF_UBR1"/>
    <property type="match status" value="1"/>
</dbReference>
<feature type="compositionally biased region" description="Low complexity" evidence="8">
    <location>
        <begin position="92"/>
        <end position="109"/>
    </location>
</feature>
<dbReference type="Pfam" id="PF13764">
    <property type="entry name" value="E3_UbLigase_R4"/>
    <property type="match status" value="1"/>
</dbReference>
<dbReference type="InterPro" id="IPR003126">
    <property type="entry name" value="Znf_UBR"/>
</dbReference>
<dbReference type="CDD" id="cd19680">
    <property type="entry name" value="UBR-box_UBR4"/>
    <property type="match status" value="1"/>
</dbReference>
<evidence type="ECO:0000256" key="5">
    <source>
        <dbReference type="ARBA" id="ARBA00022860"/>
    </source>
</evidence>